<gene>
    <name evidence="2" type="ORF">POPTR_013G003620</name>
</gene>
<sequence>MMGSKAGGERRVDFWSEIIAEEGGGGGGRQSLQKKKQPIYQSRRRQTPHQIQITSTRCQLVMLNDKDSSFIISGFSNSIYSSNSTPLFLSFFSFLFSSSASKVQKERRDCWKRFLDRRLGLA</sequence>
<evidence type="ECO:0000313" key="2">
    <source>
        <dbReference type="EMBL" id="RQO98777.1"/>
    </source>
</evidence>
<accession>A0A3N7FUM8</accession>
<dbReference type="Proteomes" id="UP000006729">
    <property type="component" value="Chromosome 13"/>
</dbReference>
<reference evidence="2 3" key="1">
    <citation type="journal article" date="2006" name="Science">
        <title>The genome of black cottonwood, Populus trichocarpa (Torr. &amp; Gray).</title>
        <authorList>
            <person name="Tuskan G.A."/>
            <person name="Difazio S."/>
            <person name="Jansson S."/>
            <person name="Bohlmann J."/>
            <person name="Grigoriev I."/>
            <person name="Hellsten U."/>
            <person name="Putnam N."/>
            <person name="Ralph S."/>
            <person name="Rombauts S."/>
            <person name="Salamov A."/>
            <person name="Schein J."/>
            <person name="Sterck L."/>
            <person name="Aerts A."/>
            <person name="Bhalerao R.R."/>
            <person name="Bhalerao R.P."/>
            <person name="Blaudez D."/>
            <person name="Boerjan W."/>
            <person name="Brun A."/>
            <person name="Brunner A."/>
            <person name="Busov V."/>
            <person name="Campbell M."/>
            <person name="Carlson J."/>
            <person name="Chalot M."/>
            <person name="Chapman J."/>
            <person name="Chen G.L."/>
            <person name="Cooper D."/>
            <person name="Coutinho P.M."/>
            <person name="Couturier J."/>
            <person name="Covert S."/>
            <person name="Cronk Q."/>
            <person name="Cunningham R."/>
            <person name="Davis J."/>
            <person name="Degroeve S."/>
            <person name="Dejardin A."/>
            <person name="Depamphilis C."/>
            <person name="Detter J."/>
            <person name="Dirks B."/>
            <person name="Dubchak I."/>
            <person name="Duplessis S."/>
            <person name="Ehlting J."/>
            <person name="Ellis B."/>
            <person name="Gendler K."/>
            <person name="Goodstein D."/>
            <person name="Gribskov M."/>
            <person name="Grimwood J."/>
            <person name="Groover A."/>
            <person name="Gunter L."/>
            <person name="Hamberger B."/>
            <person name="Heinze B."/>
            <person name="Helariutta Y."/>
            <person name="Henrissat B."/>
            <person name="Holligan D."/>
            <person name="Holt R."/>
            <person name="Huang W."/>
            <person name="Islam-Faridi N."/>
            <person name="Jones S."/>
            <person name="Jones-Rhoades M."/>
            <person name="Jorgensen R."/>
            <person name="Joshi C."/>
            <person name="Kangasjarvi J."/>
            <person name="Karlsson J."/>
            <person name="Kelleher C."/>
            <person name="Kirkpatrick R."/>
            <person name="Kirst M."/>
            <person name="Kohler A."/>
            <person name="Kalluri U."/>
            <person name="Larimer F."/>
            <person name="Leebens-Mack J."/>
            <person name="Leple J.C."/>
            <person name="Locascio P."/>
            <person name="Lou Y."/>
            <person name="Lucas S."/>
            <person name="Martin F."/>
            <person name="Montanini B."/>
            <person name="Napoli C."/>
            <person name="Nelson D.R."/>
            <person name="Nelson C."/>
            <person name="Nieminen K."/>
            <person name="Nilsson O."/>
            <person name="Pereda V."/>
            <person name="Peter G."/>
            <person name="Philippe R."/>
            <person name="Pilate G."/>
            <person name="Poliakov A."/>
            <person name="Razumovskaya J."/>
            <person name="Richardson P."/>
            <person name="Rinaldi C."/>
            <person name="Ritland K."/>
            <person name="Rouze P."/>
            <person name="Ryaboy D."/>
            <person name="Schmutz J."/>
            <person name="Schrader J."/>
            <person name="Segerman B."/>
            <person name="Shin H."/>
            <person name="Siddiqui A."/>
            <person name="Sterky F."/>
            <person name="Terry A."/>
            <person name="Tsai C.J."/>
            <person name="Uberbacher E."/>
            <person name="Unneberg P."/>
            <person name="Vahala J."/>
            <person name="Wall K."/>
            <person name="Wessler S."/>
            <person name="Yang G."/>
            <person name="Yin T."/>
            <person name="Douglas C."/>
            <person name="Marra M."/>
            <person name="Sandberg G."/>
            <person name="Van de Peer Y."/>
            <person name="Rokhsar D."/>
        </authorList>
    </citation>
    <scope>NUCLEOTIDE SEQUENCE [LARGE SCALE GENOMIC DNA]</scope>
    <source>
        <strain evidence="3">cv. Nisqually</strain>
    </source>
</reference>
<proteinExistence type="predicted"/>
<name>A0A3N7FUM8_POPTR</name>
<dbReference type="InParanoid" id="A0A3N7FUM8"/>
<dbReference type="AlphaFoldDB" id="A0A3N7FUM8"/>
<evidence type="ECO:0000313" key="3">
    <source>
        <dbReference type="Proteomes" id="UP000006729"/>
    </source>
</evidence>
<organism evidence="2 3">
    <name type="scientific">Populus trichocarpa</name>
    <name type="common">Western balsam poplar</name>
    <name type="synonym">Populus balsamifera subsp. trichocarpa</name>
    <dbReference type="NCBI Taxonomy" id="3694"/>
    <lineage>
        <taxon>Eukaryota</taxon>
        <taxon>Viridiplantae</taxon>
        <taxon>Streptophyta</taxon>
        <taxon>Embryophyta</taxon>
        <taxon>Tracheophyta</taxon>
        <taxon>Spermatophyta</taxon>
        <taxon>Magnoliopsida</taxon>
        <taxon>eudicotyledons</taxon>
        <taxon>Gunneridae</taxon>
        <taxon>Pentapetalae</taxon>
        <taxon>rosids</taxon>
        <taxon>fabids</taxon>
        <taxon>Malpighiales</taxon>
        <taxon>Salicaceae</taxon>
        <taxon>Saliceae</taxon>
        <taxon>Populus</taxon>
    </lineage>
</organism>
<protein>
    <submittedName>
        <fullName evidence="2">Uncharacterized protein</fullName>
    </submittedName>
</protein>
<keyword evidence="3" id="KW-1185">Reference proteome</keyword>
<dbReference type="EMBL" id="CM009302">
    <property type="protein sequence ID" value="RQO98777.1"/>
    <property type="molecule type" value="Genomic_DNA"/>
</dbReference>
<evidence type="ECO:0000256" key="1">
    <source>
        <dbReference type="SAM" id="MobiDB-lite"/>
    </source>
</evidence>
<feature type="region of interest" description="Disordered" evidence="1">
    <location>
        <begin position="21"/>
        <end position="48"/>
    </location>
</feature>
<feature type="compositionally biased region" description="Basic residues" evidence="1">
    <location>
        <begin position="32"/>
        <end position="47"/>
    </location>
</feature>